<proteinExistence type="predicted"/>
<dbReference type="AlphaFoldDB" id="A0AAF0QS74"/>
<dbReference type="EMBL" id="CP133615">
    <property type="protein sequence ID" value="WMV25811.1"/>
    <property type="molecule type" value="Genomic_DNA"/>
</dbReference>
<organism evidence="1 2">
    <name type="scientific">Solanum verrucosum</name>
    <dbReference type="NCBI Taxonomy" id="315347"/>
    <lineage>
        <taxon>Eukaryota</taxon>
        <taxon>Viridiplantae</taxon>
        <taxon>Streptophyta</taxon>
        <taxon>Embryophyta</taxon>
        <taxon>Tracheophyta</taxon>
        <taxon>Spermatophyta</taxon>
        <taxon>Magnoliopsida</taxon>
        <taxon>eudicotyledons</taxon>
        <taxon>Gunneridae</taxon>
        <taxon>Pentapetalae</taxon>
        <taxon>asterids</taxon>
        <taxon>lamiids</taxon>
        <taxon>Solanales</taxon>
        <taxon>Solanaceae</taxon>
        <taxon>Solanoideae</taxon>
        <taxon>Solaneae</taxon>
        <taxon>Solanum</taxon>
    </lineage>
</organism>
<reference evidence="1" key="1">
    <citation type="submission" date="2023-08" db="EMBL/GenBank/DDBJ databases">
        <title>A de novo genome assembly of Solanum verrucosum Schlechtendal, a Mexican diploid species geographically isolated from the other diploid A-genome species in potato relatives.</title>
        <authorList>
            <person name="Hosaka K."/>
        </authorList>
    </citation>
    <scope>NUCLEOTIDE SEQUENCE</scope>
    <source>
        <tissue evidence="1">Young leaves</tissue>
    </source>
</reference>
<dbReference type="Proteomes" id="UP001234989">
    <property type="component" value="Chromosome 4"/>
</dbReference>
<accession>A0AAF0QS74</accession>
<dbReference type="CDD" id="cd09272">
    <property type="entry name" value="RNase_HI_RT_Ty1"/>
    <property type="match status" value="1"/>
</dbReference>
<evidence type="ECO:0000313" key="2">
    <source>
        <dbReference type="Proteomes" id="UP001234989"/>
    </source>
</evidence>
<evidence type="ECO:0000313" key="1">
    <source>
        <dbReference type="EMBL" id="WMV25811.1"/>
    </source>
</evidence>
<keyword evidence="2" id="KW-1185">Reference proteome</keyword>
<evidence type="ECO:0008006" key="3">
    <source>
        <dbReference type="Google" id="ProtNLM"/>
    </source>
</evidence>
<name>A0AAF0QS74_SOLVR</name>
<sequence length="96" mass="11109">MVVVVVEVMIGLLKDLYVEVITLIQFFHDRKVAMQITANSIFHERTEYIKIDCYFVREKLKEGLIYPVHVSTKFQLANLLTKGLGVAQHNFLLSKL</sequence>
<protein>
    <recommendedName>
        <fullName evidence="3">Copia protein</fullName>
    </recommendedName>
</protein>
<gene>
    <name evidence="1" type="ORF">MTR67_019196</name>
</gene>